<keyword evidence="11" id="KW-0010">Activator</keyword>
<dbReference type="GO" id="GO:0045944">
    <property type="term" value="P:positive regulation of transcription by RNA polymerase II"/>
    <property type="evidence" value="ECO:0007669"/>
    <property type="project" value="TreeGrafter"/>
</dbReference>
<keyword evidence="4" id="KW-0808">Transferase</keyword>
<keyword evidence="14" id="KW-0012">Acyltransferase</keyword>
<dbReference type="Gene3D" id="2.10.110.40">
    <property type="match status" value="1"/>
</dbReference>
<dbReference type="InterPro" id="IPR000197">
    <property type="entry name" value="Znf_TAZ"/>
</dbReference>
<dbReference type="Pfam" id="PF02135">
    <property type="entry name" value="zf-TAZ"/>
    <property type="match status" value="2"/>
</dbReference>
<dbReference type="PROSITE" id="PS50134">
    <property type="entry name" value="ZF_TAZ"/>
    <property type="match status" value="2"/>
</dbReference>
<dbReference type="Gene3D" id="3.30.40.10">
    <property type="entry name" value="Zinc/RING finger domain, C3HC4 (zinc finger)"/>
    <property type="match status" value="1"/>
</dbReference>
<evidence type="ECO:0000256" key="9">
    <source>
        <dbReference type="ARBA" id="ARBA00022853"/>
    </source>
</evidence>
<dbReference type="GO" id="GO:0008270">
    <property type="term" value="F:zinc ion binding"/>
    <property type="evidence" value="ECO:0007669"/>
    <property type="project" value="UniProtKB-KW"/>
</dbReference>
<evidence type="ECO:0000259" key="18">
    <source>
        <dbReference type="PROSITE" id="PS50134"/>
    </source>
</evidence>
<dbReference type="EC" id="2.3.1.48" evidence="3"/>
<comment type="function">
    <text evidence="1">Acetyltransferase enzyme. Acetylates histones, giving a specific tag for transcriptional activation.</text>
</comment>
<evidence type="ECO:0000256" key="17">
    <source>
        <dbReference type="SAM" id="MobiDB-lite"/>
    </source>
</evidence>
<dbReference type="FunFam" id="1.20.1020.10:FF:000003">
    <property type="entry name" value="Histone acetyltransferase HAC1-like protein"/>
    <property type="match status" value="1"/>
</dbReference>
<name>A0A9Q1JUY6_9CARY</name>
<feature type="domain" description="TAZ-type" evidence="18">
    <location>
        <begin position="787"/>
        <end position="868"/>
    </location>
</feature>
<protein>
    <recommendedName>
        <fullName evidence="3">histone acetyltransferase</fullName>
        <ecNumber evidence="3">2.3.1.48</ecNumber>
    </recommendedName>
</protein>
<dbReference type="GO" id="GO:0005667">
    <property type="term" value="C:transcription regulator complex"/>
    <property type="evidence" value="ECO:0007669"/>
    <property type="project" value="TreeGrafter"/>
</dbReference>
<feature type="domain" description="ZZ-type" evidence="19">
    <location>
        <begin position="1676"/>
        <end position="1735"/>
    </location>
</feature>
<keyword evidence="7 16" id="KW-0863">Zinc-finger</keyword>
<dbReference type="FunFam" id="3.30.60.90:FF:000022">
    <property type="entry name" value="Histone acetyltransferase of the CBP family 12"/>
    <property type="match status" value="1"/>
</dbReference>
<keyword evidence="9" id="KW-0156">Chromatin regulator</keyword>
<evidence type="ECO:0000256" key="14">
    <source>
        <dbReference type="ARBA" id="ARBA00023315"/>
    </source>
</evidence>
<dbReference type="Pfam" id="PF00628">
    <property type="entry name" value="PHD"/>
    <property type="match status" value="1"/>
</dbReference>
<dbReference type="Proteomes" id="UP001153076">
    <property type="component" value="Unassembled WGS sequence"/>
</dbReference>
<keyword evidence="13" id="KW-0539">Nucleus</keyword>
<dbReference type="Pfam" id="PF00569">
    <property type="entry name" value="ZZ"/>
    <property type="match status" value="2"/>
</dbReference>
<evidence type="ECO:0000256" key="13">
    <source>
        <dbReference type="ARBA" id="ARBA00023242"/>
    </source>
</evidence>
<dbReference type="PROSITE" id="PS50135">
    <property type="entry name" value="ZF_ZZ_2"/>
    <property type="match status" value="2"/>
</dbReference>
<dbReference type="InterPro" id="IPR011011">
    <property type="entry name" value="Znf_FYVE_PHD"/>
</dbReference>
<comment type="caution">
    <text evidence="21">The sequence shown here is derived from an EMBL/GenBank/DDBJ whole genome shotgun (WGS) entry which is preliminary data.</text>
</comment>
<dbReference type="EMBL" id="JAKOGI010000684">
    <property type="protein sequence ID" value="KAJ8431524.1"/>
    <property type="molecule type" value="Genomic_DNA"/>
</dbReference>
<feature type="region of interest" description="Disordered" evidence="17">
    <location>
        <begin position="1023"/>
        <end position="1058"/>
    </location>
</feature>
<dbReference type="SMART" id="SM01250">
    <property type="entry name" value="KAT11"/>
    <property type="match status" value="1"/>
</dbReference>
<dbReference type="SUPFAM" id="SSF57933">
    <property type="entry name" value="TAZ domain"/>
    <property type="match status" value="2"/>
</dbReference>
<comment type="catalytic activity">
    <reaction evidence="15">
        <text>L-lysyl-[protein] + acetyl-CoA = N(6)-acetyl-L-lysyl-[protein] + CoA + H(+)</text>
        <dbReference type="Rhea" id="RHEA:45948"/>
        <dbReference type="Rhea" id="RHEA-COMP:9752"/>
        <dbReference type="Rhea" id="RHEA-COMP:10731"/>
        <dbReference type="ChEBI" id="CHEBI:15378"/>
        <dbReference type="ChEBI" id="CHEBI:29969"/>
        <dbReference type="ChEBI" id="CHEBI:57287"/>
        <dbReference type="ChEBI" id="CHEBI:57288"/>
        <dbReference type="ChEBI" id="CHEBI:61930"/>
        <dbReference type="EC" id="2.3.1.48"/>
    </reaction>
</comment>
<evidence type="ECO:0000256" key="8">
    <source>
        <dbReference type="ARBA" id="ARBA00022833"/>
    </source>
</evidence>
<dbReference type="InterPro" id="IPR031162">
    <property type="entry name" value="CBP_P300_HAT"/>
</dbReference>
<dbReference type="PROSITE" id="PS51727">
    <property type="entry name" value="CBP_P300_HAT"/>
    <property type="match status" value="1"/>
</dbReference>
<evidence type="ECO:0000256" key="6">
    <source>
        <dbReference type="ARBA" id="ARBA00022737"/>
    </source>
</evidence>
<dbReference type="PANTHER" id="PTHR13808">
    <property type="entry name" value="CBP/P300-RELATED"/>
    <property type="match status" value="1"/>
</dbReference>
<evidence type="ECO:0000256" key="16">
    <source>
        <dbReference type="PROSITE-ProRule" id="PRU00228"/>
    </source>
</evidence>
<evidence type="ECO:0000256" key="11">
    <source>
        <dbReference type="ARBA" id="ARBA00023159"/>
    </source>
</evidence>
<dbReference type="SMART" id="SM00551">
    <property type="entry name" value="ZnF_TAZ"/>
    <property type="match status" value="2"/>
</dbReference>
<evidence type="ECO:0000259" key="20">
    <source>
        <dbReference type="PROSITE" id="PS51727"/>
    </source>
</evidence>
<feature type="compositionally biased region" description="Polar residues" evidence="17">
    <location>
        <begin position="439"/>
        <end position="449"/>
    </location>
</feature>
<feature type="compositionally biased region" description="Basic and acidic residues" evidence="17">
    <location>
        <begin position="1026"/>
        <end position="1041"/>
    </location>
</feature>
<accession>A0A9Q1JUY6</accession>
<evidence type="ECO:0000256" key="10">
    <source>
        <dbReference type="ARBA" id="ARBA00023015"/>
    </source>
</evidence>
<keyword evidence="12" id="KW-0804">Transcription</keyword>
<dbReference type="Gene3D" id="1.20.1020.10">
    <property type="entry name" value="TAZ domain"/>
    <property type="match status" value="2"/>
</dbReference>
<dbReference type="GO" id="GO:0031490">
    <property type="term" value="F:chromatin DNA binding"/>
    <property type="evidence" value="ECO:0007669"/>
    <property type="project" value="TreeGrafter"/>
</dbReference>
<evidence type="ECO:0000256" key="12">
    <source>
        <dbReference type="ARBA" id="ARBA00023163"/>
    </source>
</evidence>
<proteinExistence type="predicted"/>
<keyword evidence="6" id="KW-0677">Repeat</keyword>
<dbReference type="InterPro" id="IPR000433">
    <property type="entry name" value="Znf_ZZ"/>
</dbReference>
<evidence type="ECO:0000256" key="1">
    <source>
        <dbReference type="ARBA" id="ARBA00002581"/>
    </source>
</evidence>
<dbReference type="GO" id="GO:0004402">
    <property type="term" value="F:histone acetyltransferase activity"/>
    <property type="evidence" value="ECO:0007669"/>
    <property type="project" value="InterPro"/>
</dbReference>
<dbReference type="GO" id="GO:0005634">
    <property type="term" value="C:nucleus"/>
    <property type="evidence" value="ECO:0007669"/>
    <property type="project" value="UniProtKB-SubCell"/>
</dbReference>
<gene>
    <name evidence="21" type="ORF">Cgig2_009761</name>
</gene>
<evidence type="ECO:0000256" key="4">
    <source>
        <dbReference type="ARBA" id="ARBA00022679"/>
    </source>
</evidence>
<dbReference type="OrthoDB" id="899at2759"/>
<organism evidence="21 22">
    <name type="scientific">Carnegiea gigantea</name>
    <dbReference type="NCBI Taxonomy" id="171969"/>
    <lineage>
        <taxon>Eukaryota</taxon>
        <taxon>Viridiplantae</taxon>
        <taxon>Streptophyta</taxon>
        <taxon>Embryophyta</taxon>
        <taxon>Tracheophyta</taxon>
        <taxon>Spermatophyta</taxon>
        <taxon>Magnoliopsida</taxon>
        <taxon>eudicotyledons</taxon>
        <taxon>Gunneridae</taxon>
        <taxon>Pentapetalae</taxon>
        <taxon>Caryophyllales</taxon>
        <taxon>Cactineae</taxon>
        <taxon>Cactaceae</taxon>
        <taxon>Cactoideae</taxon>
        <taxon>Echinocereeae</taxon>
        <taxon>Carnegiea</taxon>
    </lineage>
</organism>
<comment type="subcellular location">
    <subcellularLocation>
        <location evidence="2">Nucleus</location>
    </subcellularLocation>
</comment>
<dbReference type="PANTHER" id="PTHR13808:SF1">
    <property type="entry name" value="HISTONE ACETYLTRANSFERASE"/>
    <property type="match status" value="1"/>
</dbReference>
<dbReference type="InterPro" id="IPR019786">
    <property type="entry name" value="Zinc_finger_PHD-type_CS"/>
</dbReference>
<evidence type="ECO:0000259" key="19">
    <source>
        <dbReference type="PROSITE" id="PS50135"/>
    </source>
</evidence>
<dbReference type="FunFam" id="3.30.60.90:FF:000018">
    <property type="entry name" value="Histone acetyltransferase HAC1"/>
    <property type="match status" value="1"/>
</dbReference>
<dbReference type="PROSITE" id="PS01357">
    <property type="entry name" value="ZF_ZZ_1"/>
    <property type="match status" value="1"/>
</dbReference>
<dbReference type="PROSITE" id="PS01359">
    <property type="entry name" value="ZF_PHD_1"/>
    <property type="match status" value="1"/>
</dbReference>
<evidence type="ECO:0000256" key="7">
    <source>
        <dbReference type="ARBA" id="ARBA00022771"/>
    </source>
</evidence>
<feature type="compositionally biased region" description="Low complexity" evidence="17">
    <location>
        <begin position="420"/>
        <end position="438"/>
    </location>
</feature>
<reference evidence="21" key="1">
    <citation type="submission" date="2022-04" db="EMBL/GenBank/DDBJ databases">
        <title>Carnegiea gigantea Genome sequencing and assembly v2.</title>
        <authorList>
            <person name="Copetti D."/>
            <person name="Sanderson M.J."/>
            <person name="Burquez A."/>
            <person name="Wojciechowski M.F."/>
        </authorList>
    </citation>
    <scope>NUCLEOTIDE SEQUENCE</scope>
    <source>
        <strain evidence="21">SGP5-SGP5p</strain>
        <tissue evidence="21">Aerial part</tissue>
    </source>
</reference>
<dbReference type="InterPro" id="IPR043145">
    <property type="entry name" value="Znf_ZZ_sf"/>
</dbReference>
<keyword evidence="8" id="KW-0862">Zinc</keyword>
<feature type="region of interest" description="Disordered" evidence="17">
    <location>
        <begin position="1"/>
        <end position="38"/>
    </location>
</feature>
<dbReference type="GO" id="GO:0000123">
    <property type="term" value="C:histone acetyltransferase complex"/>
    <property type="evidence" value="ECO:0007669"/>
    <property type="project" value="TreeGrafter"/>
</dbReference>
<feature type="compositionally biased region" description="Polar residues" evidence="17">
    <location>
        <begin position="468"/>
        <end position="509"/>
    </location>
</feature>
<feature type="domain" description="ZZ-type" evidence="19">
    <location>
        <begin position="1556"/>
        <end position="1619"/>
    </location>
</feature>
<evidence type="ECO:0000313" key="22">
    <source>
        <dbReference type="Proteomes" id="UP001153076"/>
    </source>
</evidence>
<feature type="compositionally biased region" description="Low complexity" evidence="17">
    <location>
        <begin position="528"/>
        <end position="550"/>
    </location>
</feature>
<evidence type="ECO:0000256" key="3">
    <source>
        <dbReference type="ARBA" id="ARBA00013184"/>
    </source>
</evidence>
<dbReference type="GO" id="GO:0003713">
    <property type="term" value="F:transcription coactivator activity"/>
    <property type="evidence" value="ECO:0007669"/>
    <property type="project" value="TreeGrafter"/>
</dbReference>
<feature type="region of interest" description="Disordered" evidence="17">
    <location>
        <begin position="527"/>
        <end position="550"/>
    </location>
</feature>
<dbReference type="InterPro" id="IPR035898">
    <property type="entry name" value="TAZ_dom_sf"/>
</dbReference>
<evidence type="ECO:0000256" key="15">
    <source>
        <dbReference type="ARBA" id="ARBA00048017"/>
    </source>
</evidence>
<dbReference type="InterPro" id="IPR019787">
    <property type="entry name" value="Znf_PHD-finger"/>
</dbReference>
<feature type="domain" description="CBP/p300-type HAT" evidence="20">
    <location>
        <begin position="1238"/>
        <end position="1674"/>
    </location>
</feature>
<evidence type="ECO:0000313" key="21">
    <source>
        <dbReference type="EMBL" id="KAJ8431524.1"/>
    </source>
</evidence>
<feature type="domain" description="TAZ-type" evidence="18">
    <location>
        <begin position="1736"/>
        <end position="1819"/>
    </location>
</feature>
<dbReference type="InterPro" id="IPR038547">
    <property type="entry name" value="RING_CBP-p300_sf"/>
</dbReference>
<dbReference type="Pfam" id="PF08214">
    <property type="entry name" value="HAT_KAT11"/>
    <property type="match status" value="1"/>
</dbReference>
<evidence type="ECO:0000256" key="5">
    <source>
        <dbReference type="ARBA" id="ARBA00022723"/>
    </source>
</evidence>
<dbReference type="SUPFAM" id="SSF57903">
    <property type="entry name" value="FYVE/PHD zinc finger"/>
    <property type="match status" value="1"/>
</dbReference>
<dbReference type="InterPro" id="IPR013178">
    <property type="entry name" value="Histone_AcTrfase_Rtt109/CBP"/>
</dbReference>
<keyword evidence="22" id="KW-1185">Reference proteome</keyword>
<dbReference type="Gene3D" id="3.30.60.90">
    <property type="match status" value="2"/>
</dbReference>
<dbReference type="SUPFAM" id="SSF57850">
    <property type="entry name" value="RING/U-box"/>
    <property type="match status" value="2"/>
</dbReference>
<keyword evidence="5" id="KW-0479">Metal-binding</keyword>
<sequence>MRSREQETSSDEEREERKAPIQKRVRKFGNRDSSKVSNSISKELNRTSEVPIWIQFAVFESLTVSAGGSGSARLTITPSCYGKMKSPNNIDELKMNVQAHMSGQIPAQVPNHAGNQLPGLPQQNGNIFHTQMQNPAAQSNSSVEGSEVIKIRRFMRNKIYETLMKRQSQPTEIISKKIQDMSRRLEEGLFKSATSMEDYMNLNTLESRLHFLVKRTPHSNHAAQPSQFVNTSTPVGAMIPTPGMQHNGNPNLTTSAVDPSMISADACGSMSSATSNMGNLMPNANGSFSNMSGGSFQAAEANGYQRIPSSFSMSSTGNNMTAGQRVTSQMIPTPGFSSNSSQMLPNLDNNNSSGVFSSVDSSMLPQKLPQKHVGGQNSRVLQSLSGAMSSGVRSFMQQTFQNGSLSNGLGNNLHMVNSSGSSDSYLSTSSFGVSSRSSQQPLDQHQRPATQGEGYRSGASGSSGTGSFYNPTAPNGSLVNTQNLNPLRSQSMTRPNSIMSSQSNIQTAQSASYIRPELVDQAEQVNFQSSQSRENLSQSSVKQYQQQSRQLPQQQQFASCHQERQSNLEQQAFVRTDACISQVASDLQSHVKPEPGMENQGEILQAHLSSGQLHFSELDGQFQHTASGKHFRNSQSLSLPLKPQDMCSTLLQNLQQVMLGEAANEYTSLPNGMQPEVLLHGQWRSEQERASLAGNFSHDKHVQEEFHNRVVVHDGAQCSSFSSEVPVNHQTVASGNTVERHHRVVVHDGAERNSFSSEVPVSHQTVASGNTVDPSRLVATCCSSGNAIRDRQFINQKRWLLFLRHARWCRAPEGKCPESNCFIAQKLLKHMDGCNASPCSFPRCYPSRRLLHHYRQCRDPNCPVCVPVKDFIRSQVKTYACQDLDSGLPGAVSGTFKSSELEEAKTKETPKPSEIGVEVREDLQPSMKRFKSEPYSQSLMPEGGNRTALGHANGSNFGSADVQLKVLEKNDHNLQIKSEVPAVKTEIPSGSNPGATMIQSMTTETSCNQGQDVESVLKDFNSSAEEGVKVEKDNDQMKEEEAPQASEHGAGTKTGKPKIKGVSLTELFTPEQIREHIRSLRKWVGQSKSKVEKNQALEHSMSENSCQLCAVEKLTFEPPPIYCSPCGARIKRNAMYYTVGAGDTRHYFCIPCYNEARGDTILVDGTAISKSRLEKKKNDEETEEWWVQCDKCEAWQHQICALFNGRRNDGGQAEYTCPNCYIQEIERGERKPLPQSAVLGAKDLPRTILSDHIEQRLFRKLKQEREDRARAQGKSYDEVPGAEGIVVRVVSSVDKKLEVKPRFLEIFREENYPTEFPYKSKVVLLFQKIEGVEVCLFGMYVQEFGLECQPPNQRRVYLSYLDSVKYFRPEVKTVAGEALRTFVYHEILIGYLEYCKIRGFTSCYIWACPPLKGEDYILYCHPEIQKTPKSDKLREWYLSMLRKAARENIVVELTNLYDHFFIQTGECNAKVTAARLPYFDGDYWPGAAEDMIYQIYQEEEGRKHNKKGTTKKAMTKRALKATGQSDLSSDASKDLLLMHKLGETILPMKEDFIMVHLQYSCTHCCVLMVYGNRWVCKQCKNFQLCDKCYEAEQKREDRERHPINQKDKHALYPVEIRDVPDDTKDKDEILESEFFDTRQAFLSLCQGNHYQYDTLRRAKHSSMMVLYHLHNPTAPAFVTTCNVCHLDIETGQGWRCETCPDYDVCNNCYLKDGGIDHPHKLTNHPSLAERDAQNKEARQLRVLQLRKMLDLLIHASQCRSPHCQYPNCRKVKGLFRHGIQCRTRASGGCVLCKKMWYLLQLHARACKEAECHVPRCRDLKEHLRRLQQQSDSRRRAAVMEMMRQRAAEVSGNAS</sequence>
<keyword evidence="10" id="KW-0805">Transcription regulation</keyword>
<feature type="region of interest" description="Disordered" evidence="17">
    <location>
        <begin position="420"/>
        <end position="509"/>
    </location>
</feature>
<dbReference type="SMART" id="SM00291">
    <property type="entry name" value="ZnF_ZZ"/>
    <property type="match status" value="2"/>
</dbReference>
<evidence type="ECO:0000256" key="2">
    <source>
        <dbReference type="ARBA" id="ARBA00004123"/>
    </source>
</evidence>
<feature type="compositionally biased region" description="Low complexity" evidence="17">
    <location>
        <begin position="452"/>
        <end position="467"/>
    </location>
</feature>
<dbReference type="InterPro" id="IPR013083">
    <property type="entry name" value="Znf_RING/FYVE/PHD"/>
</dbReference>
<dbReference type="CDD" id="cd15614">
    <property type="entry name" value="PHD_HAC_like"/>
    <property type="match status" value="1"/>
</dbReference>